<dbReference type="PRINTS" id="PR00111">
    <property type="entry name" value="ABHYDROLASE"/>
</dbReference>
<comment type="caution">
    <text evidence="4">The sequence shown here is derived from an EMBL/GenBank/DDBJ whole genome shotgun (WGS) entry which is preliminary data.</text>
</comment>
<dbReference type="PANTHER" id="PTHR42977">
    <property type="entry name" value="HYDROLASE-RELATED"/>
    <property type="match status" value="1"/>
</dbReference>
<dbReference type="PROSITE" id="PS51318">
    <property type="entry name" value="TAT"/>
    <property type="match status" value="1"/>
</dbReference>
<proteinExistence type="predicted"/>
<dbReference type="GO" id="GO:0016787">
    <property type="term" value="F:hydrolase activity"/>
    <property type="evidence" value="ECO:0007669"/>
    <property type="project" value="UniProtKB-KW"/>
</dbReference>
<dbReference type="Pfam" id="PF00561">
    <property type="entry name" value="Abhydrolase_1"/>
    <property type="match status" value="1"/>
</dbReference>
<evidence type="ECO:0000313" key="4">
    <source>
        <dbReference type="EMBL" id="MEE7459530.1"/>
    </source>
</evidence>
<gene>
    <name evidence="4" type="ORF">MRSR164_22875</name>
</gene>
<evidence type="ECO:0000256" key="1">
    <source>
        <dbReference type="SAM" id="MobiDB-lite"/>
    </source>
</evidence>
<evidence type="ECO:0000259" key="3">
    <source>
        <dbReference type="Pfam" id="PF00561"/>
    </source>
</evidence>
<feature type="region of interest" description="Disordered" evidence="1">
    <location>
        <begin position="32"/>
        <end position="51"/>
    </location>
</feature>
<dbReference type="EMBL" id="MLBY01000005">
    <property type="protein sequence ID" value="MEE7459530.1"/>
    <property type="molecule type" value="Genomic_DNA"/>
</dbReference>
<dbReference type="SUPFAM" id="SSF53474">
    <property type="entry name" value="alpha/beta-Hydrolases"/>
    <property type="match status" value="1"/>
</dbReference>
<dbReference type="PANTHER" id="PTHR42977:SF1">
    <property type="entry name" value="BLR6576 PROTEIN"/>
    <property type="match status" value="1"/>
</dbReference>
<sequence>MTATRHDATRRTLLAALGLGTAAMPLTPWPVQAASPERAPHPHPSQENGSMTVRYGTKQVGDVGVFYREAGSPDAPVLLLLHGFPTSSHMFRDLIPLLADRYRVIAPDLPGFGNTVAPGRGTFAYSFDRLAEVIEGFVDAMGLVRYALYIFDYGAPTGLRLAMRHPERVSAIISQNGNAYVEGFSKEWEPWQAYWRDPSPANREACRAALTDAAIHVQYEHGAPAGRVSPDGLTLDMHFMRRPEAEEIQLDLILSYRTNVALYPEFQAYFRKHQPPLLAVWGRNDPFFIPPGAEAYRRDLPEAEIHFLDTGHFALETHATAIARLMRDFLERKLGRG</sequence>
<organism evidence="4 5">
    <name type="scientific">Methylobacterium radiotolerans</name>
    <dbReference type="NCBI Taxonomy" id="31998"/>
    <lineage>
        <taxon>Bacteria</taxon>
        <taxon>Pseudomonadati</taxon>
        <taxon>Pseudomonadota</taxon>
        <taxon>Alphaproteobacteria</taxon>
        <taxon>Hyphomicrobiales</taxon>
        <taxon>Methylobacteriaceae</taxon>
        <taxon>Methylobacterium</taxon>
    </lineage>
</organism>
<keyword evidence="2" id="KW-0732">Signal</keyword>
<reference evidence="4 5" key="1">
    <citation type="journal article" date="2012" name="Genet. Mol. Biol.">
        <title>Analysis of 16S rRNA and mxaF genes revealing insights into Methylobacterium niche-specific plant association.</title>
        <authorList>
            <person name="Dourado M.N."/>
            <person name="Andreote F.D."/>
            <person name="Dini-Andreote F."/>
            <person name="Conti R."/>
            <person name="Araujo J.M."/>
            <person name="Araujo W.L."/>
        </authorList>
    </citation>
    <scope>NUCLEOTIDE SEQUENCE [LARGE SCALE GENOMIC DNA]</scope>
    <source>
        <strain evidence="4 5">SR1.6/4</strain>
    </source>
</reference>
<feature type="signal peptide" evidence="2">
    <location>
        <begin position="1"/>
        <end position="33"/>
    </location>
</feature>
<feature type="chain" id="PRO_5047377525" evidence="2">
    <location>
        <begin position="34"/>
        <end position="337"/>
    </location>
</feature>
<name>A0ABU7TFS9_9HYPH</name>
<accession>A0ABU7TFS9</accession>
<keyword evidence="5" id="KW-1185">Reference proteome</keyword>
<dbReference type="PRINTS" id="PR00412">
    <property type="entry name" value="EPOXHYDRLASE"/>
</dbReference>
<dbReference type="InterPro" id="IPR006311">
    <property type="entry name" value="TAT_signal"/>
</dbReference>
<dbReference type="Proteomes" id="UP001349262">
    <property type="component" value="Unassembled WGS sequence"/>
</dbReference>
<evidence type="ECO:0000313" key="5">
    <source>
        <dbReference type="Proteomes" id="UP001349262"/>
    </source>
</evidence>
<dbReference type="InterPro" id="IPR000639">
    <property type="entry name" value="Epox_hydrolase-like"/>
</dbReference>
<keyword evidence="4" id="KW-0378">Hydrolase</keyword>
<dbReference type="InterPro" id="IPR051340">
    <property type="entry name" value="Haloalkane_dehalogenase"/>
</dbReference>
<protein>
    <submittedName>
        <fullName evidence="4">Alpha/beta hydrolase</fullName>
    </submittedName>
</protein>
<dbReference type="InterPro" id="IPR000073">
    <property type="entry name" value="AB_hydrolase_1"/>
</dbReference>
<dbReference type="InterPro" id="IPR029058">
    <property type="entry name" value="AB_hydrolase_fold"/>
</dbReference>
<evidence type="ECO:0000256" key="2">
    <source>
        <dbReference type="SAM" id="SignalP"/>
    </source>
</evidence>
<dbReference type="Gene3D" id="3.40.50.1820">
    <property type="entry name" value="alpha/beta hydrolase"/>
    <property type="match status" value="1"/>
</dbReference>
<feature type="domain" description="AB hydrolase-1" evidence="3">
    <location>
        <begin position="76"/>
        <end position="318"/>
    </location>
</feature>